<reference evidence="3 5" key="1">
    <citation type="submission" date="2016-10" db="EMBL/GenBank/DDBJ databases">
        <authorList>
            <person name="de Groot N.N."/>
        </authorList>
    </citation>
    <scope>NUCLEOTIDE SEQUENCE [LARGE SCALE GENOMIC DNA]</scope>
    <source>
        <strain evidence="3 5">BS3776</strain>
    </source>
</reference>
<reference evidence="2" key="3">
    <citation type="submission" date="2017-01" db="EMBL/GenBank/DDBJ databases">
        <authorList>
            <person name="Mah S.A."/>
            <person name="Swanson W.J."/>
            <person name="Moy G.W."/>
            <person name="Vacquier V.D."/>
        </authorList>
    </citation>
    <scope>NUCLEOTIDE SEQUENCE [LARGE SCALE GENOMIC DNA]</scope>
    <source>
        <strain evidence="2">MT1</strain>
    </source>
</reference>
<dbReference type="AlphaFoldDB" id="A0A1H0MD27"/>
<reference evidence="4" key="2">
    <citation type="submission" date="2017-01" db="EMBL/GenBank/DDBJ databases">
        <authorList>
            <person name="Poblete-Castro I."/>
        </authorList>
    </citation>
    <scope>NUCLEOTIDE SEQUENCE [LARGE SCALE GENOMIC DNA]</scope>
    <source>
        <strain evidence="4">DSM 18361 / CCUG 53116 / MT1</strain>
    </source>
</reference>
<dbReference type="Proteomes" id="UP000460142">
    <property type="component" value="Unassembled WGS sequence"/>
</dbReference>
<evidence type="ECO:0000313" key="1">
    <source>
        <dbReference type="EMBL" id="KAB0484846.1"/>
    </source>
</evidence>
<gene>
    <name evidence="2" type="ORF">BVK86_18085</name>
    <name evidence="1" type="ORF">F7R15_16185</name>
    <name evidence="3" type="ORF">SAMN04490202_1855</name>
</gene>
<evidence type="ECO:0000313" key="5">
    <source>
        <dbReference type="Proteomes" id="UP000198549"/>
    </source>
</evidence>
<evidence type="ECO:0000313" key="2">
    <source>
        <dbReference type="EMBL" id="OLU01657.1"/>
    </source>
</evidence>
<organism evidence="3 5">
    <name type="scientific">Pseudomonas reinekei</name>
    <dbReference type="NCBI Taxonomy" id="395598"/>
    <lineage>
        <taxon>Bacteria</taxon>
        <taxon>Pseudomonadati</taxon>
        <taxon>Pseudomonadota</taxon>
        <taxon>Gammaproteobacteria</taxon>
        <taxon>Pseudomonadales</taxon>
        <taxon>Pseudomonadaceae</taxon>
        <taxon>Pseudomonas</taxon>
    </lineage>
</organism>
<dbReference type="Proteomes" id="UP000186756">
    <property type="component" value="Unassembled WGS sequence"/>
</dbReference>
<dbReference type="EMBL" id="VZPS01000009">
    <property type="protein sequence ID" value="KAB0484846.1"/>
    <property type="molecule type" value="Genomic_DNA"/>
</dbReference>
<reference evidence="1 6" key="4">
    <citation type="submission" date="2019-09" db="EMBL/GenBank/DDBJ databases">
        <title>Draft genome sequences of 48 bacterial type strains from the CCUG.</title>
        <authorList>
            <person name="Tunovic T."/>
            <person name="Pineiro-Iglesias B."/>
            <person name="Unosson C."/>
            <person name="Inganas E."/>
            <person name="Ohlen M."/>
            <person name="Cardew S."/>
            <person name="Jensie-Markopoulos S."/>
            <person name="Salva-Serra F."/>
            <person name="Jaen-Luchoro D."/>
            <person name="Karlsson R."/>
            <person name="Svensson-Stadler L."/>
            <person name="Chun J."/>
            <person name="Moore E."/>
        </authorList>
    </citation>
    <scope>NUCLEOTIDE SEQUENCE [LARGE SCALE GENOMIC DNA]</scope>
    <source>
        <strain evidence="1 6">CCUG 53116</strain>
    </source>
</reference>
<evidence type="ECO:0000313" key="6">
    <source>
        <dbReference type="Proteomes" id="UP000460142"/>
    </source>
</evidence>
<evidence type="ECO:0000313" key="3">
    <source>
        <dbReference type="EMBL" id="SDO78339.1"/>
    </source>
</evidence>
<dbReference type="EMBL" id="MSTQ01000010">
    <property type="protein sequence ID" value="OLU01657.1"/>
    <property type="molecule type" value="Genomic_DNA"/>
</dbReference>
<proteinExistence type="predicted"/>
<protein>
    <submittedName>
        <fullName evidence="3">Uncharacterized protein</fullName>
    </submittedName>
</protein>
<dbReference type="Proteomes" id="UP000198549">
    <property type="component" value="Chromosome I"/>
</dbReference>
<dbReference type="EMBL" id="LT629709">
    <property type="protein sequence ID" value="SDO78339.1"/>
    <property type="molecule type" value="Genomic_DNA"/>
</dbReference>
<keyword evidence="4" id="KW-1185">Reference proteome</keyword>
<sequence length="262" mass="30331">MISITDAQIEGIKRRKQSELRQACEKDLFSGKDWFIATAGRILTVLEKLSIEEALKQTLEIIVHRLLVFTQRFAPETREKLLSDISKIVDSDDKLIATAVRKSANFLSYLSREELTVVNHLIKAFDEHKDAKKFSGLSPLAIPTLLLSLEHAYAGQDRFAKDNTVDRQKSIKRTRRLHSLKYSDARLKTCDLLDELRPEKGWKDENEAATSIMEKLKEYLDKERIRYPSTQDKAMLKKRLIAWMKEHDLVKLAFEQNKQCNA</sequence>
<evidence type="ECO:0000313" key="4">
    <source>
        <dbReference type="Proteomes" id="UP000186756"/>
    </source>
</evidence>
<name>A0A1H0MD27_PSERE</name>
<dbReference type="RefSeq" id="WP_075947702.1">
    <property type="nucleotide sequence ID" value="NZ_LT629709.1"/>
</dbReference>
<accession>A0A1H0MD27</accession>